<dbReference type="AlphaFoldDB" id="A0A0H2YSN2"/>
<reference evidence="9 10" key="1">
    <citation type="journal article" date="2006" name="Genome Res.">
        <title>Skewed genomic variability in strains of the toxigenic bacterial pathogen, Clostridium perfringens.</title>
        <authorList>
            <person name="Myers G.S."/>
            <person name="Rasko D.A."/>
            <person name="Cheung J.K."/>
            <person name="Ravel J."/>
            <person name="Seshadri R."/>
            <person name="Deboy R.T."/>
            <person name="Ren Q."/>
            <person name="Varga J."/>
            <person name="Awad M.M."/>
            <person name="Brinkac L.M."/>
            <person name="Daugherty S.C."/>
            <person name="Haft D.H."/>
            <person name="Dodson R.J."/>
            <person name="Madupu R."/>
            <person name="Nelson W.C."/>
            <person name="Rosovitz M.J."/>
            <person name="Sullivan S.A."/>
            <person name="Khouri H."/>
            <person name="Dimitrov G.I."/>
            <person name="Watkins K.L."/>
            <person name="Mulligan S."/>
            <person name="Benton J."/>
            <person name="Radune D."/>
            <person name="Fisher D.J."/>
            <person name="Atkins H.S."/>
            <person name="Hiscox T."/>
            <person name="Jost B.H."/>
            <person name="Billington S.J."/>
            <person name="Songer J.G."/>
            <person name="McClane B.A."/>
            <person name="Titball R.W."/>
            <person name="Rood J.I."/>
            <person name="Melville S.B."/>
            <person name="Paulsen I.T."/>
        </authorList>
    </citation>
    <scope>NUCLEOTIDE SEQUENCE [LARGE SCALE GENOMIC DNA]</scope>
    <source>
        <strain evidence="10">ATCC 13124 / DSM 756 / JCM 1290 / NCIMB 6125 / NCTC 8237 / S 107 / Type A</strain>
    </source>
</reference>
<evidence type="ECO:0000256" key="2">
    <source>
        <dbReference type="ARBA" id="ARBA00006175"/>
    </source>
</evidence>
<keyword evidence="6 8" id="KW-0472">Membrane</keyword>
<dbReference type="EMBL" id="CP000246">
    <property type="protein sequence ID" value="ABG84028.1"/>
    <property type="molecule type" value="Genomic_DNA"/>
</dbReference>
<evidence type="ECO:0000256" key="3">
    <source>
        <dbReference type="ARBA" id="ARBA00022448"/>
    </source>
</evidence>
<dbReference type="PaxDb" id="195103-CPF_2878"/>
<dbReference type="GeneID" id="93000842"/>
<comment type="subcellular location">
    <subcellularLocation>
        <location evidence="1">Membrane</location>
        <topology evidence="1">Multi-pass membrane protein</topology>
    </subcellularLocation>
</comment>
<protein>
    <submittedName>
        <fullName evidence="9">Glycerol uptake facilitator protein</fullName>
    </submittedName>
</protein>
<dbReference type="Gene3D" id="1.20.1080.10">
    <property type="entry name" value="Glycerol uptake facilitator protein"/>
    <property type="match status" value="1"/>
</dbReference>
<feature type="transmembrane region" description="Helical" evidence="8">
    <location>
        <begin position="35"/>
        <end position="56"/>
    </location>
</feature>
<keyword evidence="5 8" id="KW-1133">Transmembrane helix</keyword>
<feature type="transmembrane region" description="Helical" evidence="8">
    <location>
        <begin position="164"/>
        <end position="185"/>
    </location>
</feature>
<evidence type="ECO:0000256" key="4">
    <source>
        <dbReference type="ARBA" id="ARBA00022692"/>
    </source>
</evidence>
<feature type="transmembrane region" description="Helical" evidence="8">
    <location>
        <begin position="6"/>
        <end position="28"/>
    </location>
</feature>
<proteinExistence type="inferred from homology"/>
<dbReference type="RefSeq" id="WP_003456873.1">
    <property type="nucleotide sequence ID" value="NC_008261.1"/>
</dbReference>
<evidence type="ECO:0000256" key="6">
    <source>
        <dbReference type="ARBA" id="ARBA00023136"/>
    </source>
</evidence>
<evidence type="ECO:0000256" key="7">
    <source>
        <dbReference type="RuleBase" id="RU000477"/>
    </source>
</evidence>
<dbReference type="PANTHER" id="PTHR43829:SF9">
    <property type="entry name" value="AQUAPORIN-9"/>
    <property type="match status" value="1"/>
</dbReference>
<evidence type="ECO:0000256" key="1">
    <source>
        <dbReference type="ARBA" id="ARBA00004141"/>
    </source>
</evidence>
<dbReference type="SUPFAM" id="SSF81338">
    <property type="entry name" value="Aquaporin-like"/>
    <property type="match status" value="1"/>
</dbReference>
<dbReference type="NCBIfam" id="TIGR00861">
    <property type="entry name" value="MIP"/>
    <property type="match status" value="1"/>
</dbReference>
<dbReference type="GO" id="GO:0005886">
    <property type="term" value="C:plasma membrane"/>
    <property type="evidence" value="ECO:0007669"/>
    <property type="project" value="TreeGrafter"/>
</dbReference>
<evidence type="ECO:0000256" key="8">
    <source>
        <dbReference type="SAM" id="Phobius"/>
    </source>
</evidence>
<accession>A0A0H2YSN2</accession>
<dbReference type="InterPro" id="IPR000425">
    <property type="entry name" value="MIP"/>
</dbReference>
<dbReference type="InterPro" id="IPR023271">
    <property type="entry name" value="Aquaporin-like"/>
</dbReference>
<dbReference type="STRING" id="195103.CPF_2878"/>
<feature type="transmembrane region" description="Helical" evidence="8">
    <location>
        <begin position="62"/>
        <end position="78"/>
    </location>
</feature>
<name>A0A0H2YSN2_CLOP1</name>
<dbReference type="KEGG" id="cpf:CPF_2878"/>
<dbReference type="Pfam" id="PF00230">
    <property type="entry name" value="MIP"/>
    <property type="match status" value="1"/>
</dbReference>
<dbReference type="PRINTS" id="PR00783">
    <property type="entry name" value="MINTRINSICP"/>
</dbReference>
<evidence type="ECO:0000313" key="10">
    <source>
        <dbReference type="Proteomes" id="UP000001823"/>
    </source>
</evidence>
<feature type="transmembrane region" description="Helical" evidence="8">
    <location>
        <begin position="135"/>
        <end position="152"/>
    </location>
</feature>
<keyword evidence="4 7" id="KW-0812">Transmembrane</keyword>
<dbReference type="HOGENOM" id="CLU_020019_9_2_9"/>
<comment type="similarity">
    <text evidence="2 7">Belongs to the MIP/aquaporin (TC 1.A.8) family.</text>
</comment>
<evidence type="ECO:0000256" key="5">
    <source>
        <dbReference type="ARBA" id="ARBA00022989"/>
    </source>
</evidence>
<dbReference type="Proteomes" id="UP000001823">
    <property type="component" value="Chromosome"/>
</dbReference>
<dbReference type="PANTHER" id="PTHR43829">
    <property type="entry name" value="AQUAPORIN OR AQUAGLYCEROPORIN RELATED"/>
    <property type="match status" value="1"/>
</dbReference>
<keyword evidence="10" id="KW-1185">Reference proteome</keyword>
<feature type="transmembrane region" description="Helical" evidence="8">
    <location>
        <begin position="211"/>
        <end position="231"/>
    </location>
</feature>
<feature type="transmembrane region" description="Helical" evidence="8">
    <location>
        <begin position="83"/>
        <end position="105"/>
    </location>
</feature>
<dbReference type="eggNOG" id="COG0580">
    <property type="taxonomic scope" value="Bacteria"/>
</dbReference>
<dbReference type="InterPro" id="IPR050363">
    <property type="entry name" value="MIP/Aquaporin"/>
</dbReference>
<keyword evidence="3 7" id="KW-0813">Transport</keyword>
<organism evidence="9 10">
    <name type="scientific">Clostridium perfringens (strain ATCC 13124 / DSM 756 / JCM 1290 / NCIMB 6125 / NCTC 8237 / Type A)</name>
    <dbReference type="NCBI Taxonomy" id="195103"/>
    <lineage>
        <taxon>Bacteria</taxon>
        <taxon>Bacillati</taxon>
        <taxon>Bacillota</taxon>
        <taxon>Clostridia</taxon>
        <taxon>Eubacteriales</taxon>
        <taxon>Clostridiaceae</taxon>
        <taxon>Clostridium</taxon>
    </lineage>
</organism>
<dbReference type="GO" id="GO:0015254">
    <property type="term" value="F:glycerol channel activity"/>
    <property type="evidence" value="ECO:0007669"/>
    <property type="project" value="TreeGrafter"/>
</dbReference>
<sequence>MVNQFLAELFGTALLILLGDGVVANIALKKTKGNGADLIVVTVGWAIAVAIPVYIFSRVSGAVFNPAVTIALGITGGLTWSQVIVFCIAQFIGAFIGAVLVYLTYYTHFESTEDHDAKLGTFCTIPAIRNYKWNFFTEFIGTFVLMFGILGLGDAKMADGIMPIAVGLLILVIGVSLGGPTGYAINPARDFSPRLAHFLLPMKNKGGSDWAYAWIPIVGPILGAIAGAMVYTNIF</sequence>
<gene>
    <name evidence="9" type="primary">glpF</name>
    <name evidence="9" type="ordered locus">CPF_2878</name>
</gene>
<evidence type="ECO:0000313" key="9">
    <source>
        <dbReference type="EMBL" id="ABG84028.1"/>
    </source>
</evidence>